<dbReference type="KEGG" id="lfp:Y981_02760"/>
<reference evidence="2" key="1">
    <citation type="submission" date="2014-02" db="EMBL/GenBank/DDBJ databases">
        <title>Complete genome sequence and comparative genomic analysis of the nitrogen-fixing bacterium Leptospirillum ferriphilum YSK.</title>
        <authorList>
            <person name="Guo X."/>
            <person name="Yin H."/>
            <person name="Liang Y."/>
            <person name="Hu Q."/>
            <person name="Ma L."/>
            <person name="Xiao Y."/>
            <person name="Zhang X."/>
            <person name="Qiu G."/>
            <person name="Liu X."/>
        </authorList>
    </citation>
    <scope>NUCLEOTIDE SEQUENCE [LARGE SCALE GENOMIC DNA]</scope>
    <source>
        <strain evidence="2">YSK</strain>
    </source>
</reference>
<proteinExistence type="predicted"/>
<dbReference type="HOGENOM" id="CLU_1413635_0_0_0"/>
<accession>A0A059XWK9</accession>
<protein>
    <recommendedName>
        <fullName evidence="3">Outer membrane protein beta-barrel domain-containing protein</fullName>
    </recommendedName>
</protein>
<dbReference type="Proteomes" id="UP000027059">
    <property type="component" value="Chromosome"/>
</dbReference>
<evidence type="ECO:0000313" key="1">
    <source>
        <dbReference type="EMBL" id="AIA31505.1"/>
    </source>
</evidence>
<evidence type="ECO:0000313" key="2">
    <source>
        <dbReference type="Proteomes" id="UP000027059"/>
    </source>
</evidence>
<dbReference type="EMBL" id="CP007243">
    <property type="protein sequence ID" value="AIA31505.1"/>
    <property type="molecule type" value="Genomic_DNA"/>
</dbReference>
<sequence>MIPPDSCRYPPSQFGKKFIRIMECHGRIYGKESAMHVFDTEGRSRPFRMVLTLLALTVFLLVARPASAAVLPLTLSVQGMGVGALSGEGTILNQSSSYSGGGWGAGLLATLNVTDSWGIRAQANFIRLTGTPAMDLVPVTLGIQYTFLNILDVVSLYALGDAGYNYGSSYGGSGNTFVWDAGLGATVGIFYAEVRYGSFSGPLLTAPGTSLGSLSFVPVVVGFTFL</sequence>
<gene>
    <name evidence="1" type="ORF">Y981_02760</name>
</gene>
<keyword evidence="2" id="KW-1185">Reference proteome</keyword>
<organism evidence="1 2">
    <name type="scientific">Leptospirillum ferriphilum YSK</name>
    <dbReference type="NCBI Taxonomy" id="1441628"/>
    <lineage>
        <taxon>Bacteria</taxon>
        <taxon>Pseudomonadati</taxon>
        <taxon>Nitrospirota</taxon>
        <taxon>Nitrospiria</taxon>
        <taxon>Nitrospirales</taxon>
        <taxon>Nitrospiraceae</taxon>
        <taxon>Leptospirillum</taxon>
    </lineage>
</organism>
<name>A0A059XWK9_9BACT</name>
<reference evidence="1 2" key="2">
    <citation type="journal article" date="2015" name="Biomed. Res. Int.">
        <title>Effects of Arsenite Resistance on the Growth and Functional Gene Expression of Leptospirillum ferriphilum and Acidithiobacillus thiooxidans in Pure Culture and Coculture.</title>
        <authorList>
            <person name="Jiang H."/>
            <person name="Liang Y."/>
            <person name="Yin H."/>
            <person name="Xiao Y."/>
            <person name="Guo X."/>
            <person name="Xu Y."/>
            <person name="Hu Q."/>
            <person name="Liu H."/>
            <person name="Liu X."/>
        </authorList>
    </citation>
    <scope>NUCLEOTIDE SEQUENCE [LARGE SCALE GENOMIC DNA]</scope>
    <source>
        <strain evidence="1 2">YSK</strain>
    </source>
</reference>
<evidence type="ECO:0008006" key="3">
    <source>
        <dbReference type="Google" id="ProtNLM"/>
    </source>
</evidence>
<dbReference type="AlphaFoldDB" id="A0A059XWK9"/>